<feature type="compositionally biased region" description="Basic and acidic residues" evidence="2">
    <location>
        <begin position="465"/>
        <end position="474"/>
    </location>
</feature>
<feature type="compositionally biased region" description="Polar residues" evidence="2">
    <location>
        <begin position="432"/>
        <end position="442"/>
    </location>
</feature>
<feature type="transmembrane region" description="Helical" evidence="3">
    <location>
        <begin position="16"/>
        <end position="42"/>
    </location>
</feature>
<dbReference type="AlphaFoldDB" id="E4ZSU2"/>
<feature type="compositionally biased region" description="Low complexity" evidence="2">
    <location>
        <begin position="577"/>
        <end position="599"/>
    </location>
</feature>
<feature type="region of interest" description="Disordered" evidence="2">
    <location>
        <begin position="1085"/>
        <end position="1178"/>
    </location>
</feature>
<dbReference type="PANTHER" id="PTHR36167:SF3">
    <property type="entry name" value="C2H2 FINGER DOMAIN TRANSCRIPTION FACTOR (EUROFUNG)-RELATED"/>
    <property type="match status" value="1"/>
</dbReference>
<evidence type="ECO:0000313" key="5">
    <source>
        <dbReference type="Proteomes" id="UP000002668"/>
    </source>
</evidence>
<keyword evidence="5" id="KW-1185">Reference proteome</keyword>
<name>E4ZSU2_LEPMJ</name>
<dbReference type="HOGENOM" id="CLU_273523_0_0_1"/>
<evidence type="ECO:0000256" key="3">
    <source>
        <dbReference type="SAM" id="Phobius"/>
    </source>
</evidence>
<dbReference type="PANTHER" id="PTHR36167">
    <property type="entry name" value="C2H2 FINGER DOMAIN TRANSCRIPTION FACTOR (EUROFUNG)-RELATED"/>
    <property type="match status" value="1"/>
</dbReference>
<feature type="compositionally biased region" description="Polar residues" evidence="2">
    <location>
        <begin position="388"/>
        <end position="412"/>
    </location>
</feature>
<accession>E4ZSU2</accession>
<dbReference type="GO" id="GO:0006355">
    <property type="term" value="P:regulation of DNA-templated transcription"/>
    <property type="evidence" value="ECO:0007669"/>
    <property type="project" value="InterPro"/>
</dbReference>
<feature type="region of interest" description="Disordered" evidence="2">
    <location>
        <begin position="378"/>
        <end position="499"/>
    </location>
</feature>
<gene>
    <name evidence="4" type="ORF">LEMA_P120210.1</name>
</gene>
<feature type="region of interest" description="Disordered" evidence="2">
    <location>
        <begin position="251"/>
        <end position="283"/>
    </location>
</feature>
<dbReference type="VEuPathDB" id="FungiDB:LEMA_P120210.1"/>
<evidence type="ECO:0000256" key="1">
    <source>
        <dbReference type="SAM" id="Coils"/>
    </source>
</evidence>
<dbReference type="Proteomes" id="UP000002668">
    <property type="component" value="Genome"/>
</dbReference>
<feature type="compositionally biased region" description="Low complexity" evidence="2">
    <location>
        <begin position="1118"/>
        <end position="1135"/>
    </location>
</feature>
<feature type="coiled-coil region" evidence="1">
    <location>
        <begin position="745"/>
        <end position="791"/>
    </location>
</feature>
<feature type="region of interest" description="Disordered" evidence="2">
    <location>
        <begin position="543"/>
        <end position="608"/>
    </location>
</feature>
<evidence type="ECO:0000313" key="4">
    <source>
        <dbReference type="EMBL" id="CBX94530.1"/>
    </source>
</evidence>
<dbReference type="OMA" id="DYKPQFS"/>
<dbReference type="InterPro" id="IPR039327">
    <property type="entry name" value="CON7-like"/>
</dbReference>
<protein>
    <submittedName>
        <fullName evidence="4">Predicted protein</fullName>
    </submittedName>
</protein>
<keyword evidence="3" id="KW-1133">Transmembrane helix</keyword>
<keyword evidence="1" id="KW-0175">Coiled coil</keyword>
<feature type="region of interest" description="Disordered" evidence="2">
    <location>
        <begin position="860"/>
        <end position="889"/>
    </location>
</feature>
<dbReference type="OrthoDB" id="3045089at2759"/>
<feature type="compositionally biased region" description="Low complexity" evidence="2">
    <location>
        <begin position="1166"/>
        <end position="1177"/>
    </location>
</feature>
<feature type="compositionally biased region" description="Low complexity" evidence="2">
    <location>
        <begin position="543"/>
        <end position="552"/>
    </location>
</feature>
<keyword evidence="3" id="KW-0812">Transmembrane</keyword>
<reference evidence="5" key="1">
    <citation type="journal article" date="2011" name="Nat. Commun.">
        <title>Effector diversification within compartments of the Leptosphaeria maculans genome affected by Repeat-Induced Point mutations.</title>
        <authorList>
            <person name="Rouxel T."/>
            <person name="Grandaubert J."/>
            <person name="Hane J.K."/>
            <person name="Hoede C."/>
            <person name="van de Wouw A.P."/>
            <person name="Couloux A."/>
            <person name="Dominguez V."/>
            <person name="Anthouard V."/>
            <person name="Bally P."/>
            <person name="Bourras S."/>
            <person name="Cozijnsen A.J."/>
            <person name="Ciuffetti L.M."/>
            <person name="Degrave A."/>
            <person name="Dilmaghani A."/>
            <person name="Duret L."/>
            <person name="Fudal I."/>
            <person name="Goodwin S.B."/>
            <person name="Gout L."/>
            <person name="Glaser N."/>
            <person name="Linglin J."/>
            <person name="Kema G.H.J."/>
            <person name="Lapalu N."/>
            <person name="Lawrence C.B."/>
            <person name="May K."/>
            <person name="Meyer M."/>
            <person name="Ollivier B."/>
            <person name="Poulain J."/>
            <person name="Schoch C.L."/>
            <person name="Simon A."/>
            <person name="Spatafora J.W."/>
            <person name="Stachowiak A."/>
            <person name="Turgeon B.G."/>
            <person name="Tyler B.M."/>
            <person name="Vincent D."/>
            <person name="Weissenbach J."/>
            <person name="Amselem J."/>
            <person name="Quesneville H."/>
            <person name="Oliver R.P."/>
            <person name="Wincker P."/>
            <person name="Balesdent M.-H."/>
            <person name="Howlett B.J."/>
        </authorList>
    </citation>
    <scope>NUCLEOTIDE SEQUENCE [LARGE SCALE GENOMIC DNA]</scope>
    <source>
        <strain evidence="5">JN3 / isolate v23.1.3 / race Av1-4-5-6-7-8</strain>
    </source>
</reference>
<feature type="compositionally biased region" description="Polar residues" evidence="2">
    <location>
        <begin position="251"/>
        <end position="263"/>
    </location>
</feature>
<sequence>MLMPRLLQAANTTTRFVLVIMAEVVGLVASALTIAGVAASAIQLSQALFSVAHALKNAPYEIAEIAEEIRCLSSSLLTLDEFIIAHQSLFKPALFENTKSILSRYVQVDKELRKLTDDPKKLARLAWYLRRHKAKSLLKKVEGIKTALSLELSIVRLAQEEISRPRVTDSGENQALPTPNRFRRLVESAVQANRQVIESAQNNETKGKSWEEERVGKILGKKLDLWSEGSFDIATWLYHLVFSPCVPSCTSRSKESPYQASVSEENDDNTIELPRPDSEWETEDVTSDMGNMAMIIWGRQTEPSLVVDRLLFDWTVLTAEQILLSSTPHDGDGWLESFDKVIVEAKELEDEEDGEAGEVMTPKASHWMSEIRYKALNNSKKNSDDGHSSPSVRHTDTLSSMGERSQPSSLTIKFNRPLERSDTNDSLDHRSSIVSDNNSRSTHSQDDLIVDEVESRPSAPIRQVHFKDKDHPVRDPPFANKSKRAKRVGQRREIWTKSQSDNTSSHAAWDNDFFAYGSQFASADIGHNTFVPNYDHFSHLPPSSYSSFSPPSQGDGGLAPMPHQSSPPFTYLPAATPGSSWVPMPPSSSSADVSSNIHSQPQIDKSTAKREEAIISAIEKLLAKPMGESRPDAENSRLLDLEKLIRQQASQTAIEEAQTKAAMEVEFKHLQTARENDYEKITKLEELIKVQRDEQRLLEMTWKAERSALNERSLLNEIAAKQFEAAKEVAEKEVAAAYAIKKSAKKTLEFAKAQAEKRVEEQRQVQVKKHQKRIEEDQRRLLNRMEDLVQARNGTAECHQGFKGPYPVRRTCIRDGDRSVEVAEFTTENLEPLANSSFAPFSFGQDEAFIQHFVGNSRESPSHERRFVSSGTPLYSIDPSPNRSSAMGPSNIGQSVIVLPSRIDRTSTKTLQLQATLAETGIQTVFEELADTSRSDVVPYQRGYNMATRSTIFWEAPMLGLRSELLSTMKQAGWKPFYVRASETGQTFFYGEQPIHTYIFEPHHKPQLKVPTNASSTHSVVINTAFIEHTALMELGHRSKSDDSGVYILDGRLTHGDIEDLIERSFSIRETRYRKEYRRMAWQQEVEDDSDTATEGGFTGSLHSPSSDYSGDRKAVYSEPQFQPQTSTQTSLPGSRAGEVRPFHPSTLEDDDVPSLRSGRSPSLTSPSIGSWSSKSSGNPYRQYMSATKVNNLNVRNPIDEFQKSWDDLHRRGQDANMLGQLQVTLNDLNIVV</sequence>
<feature type="compositionally biased region" description="Polar residues" evidence="2">
    <location>
        <begin position="869"/>
        <end position="889"/>
    </location>
</feature>
<feature type="compositionally biased region" description="Basic and acidic residues" evidence="2">
    <location>
        <begin position="416"/>
        <end position="431"/>
    </location>
</feature>
<dbReference type="InParanoid" id="E4ZSU2"/>
<dbReference type="eggNOG" id="ENOG502T06K">
    <property type="taxonomic scope" value="Eukaryota"/>
</dbReference>
<dbReference type="EMBL" id="FP929123">
    <property type="protein sequence ID" value="CBX94530.1"/>
    <property type="molecule type" value="Genomic_DNA"/>
</dbReference>
<evidence type="ECO:0000256" key="2">
    <source>
        <dbReference type="SAM" id="MobiDB-lite"/>
    </source>
</evidence>
<keyword evidence="3" id="KW-0472">Membrane</keyword>
<dbReference type="STRING" id="985895.E4ZSU2"/>
<organism evidence="5">
    <name type="scientific">Leptosphaeria maculans (strain JN3 / isolate v23.1.3 / race Av1-4-5-6-7-8)</name>
    <name type="common">Blackleg fungus</name>
    <name type="synonym">Phoma lingam</name>
    <dbReference type="NCBI Taxonomy" id="985895"/>
    <lineage>
        <taxon>Eukaryota</taxon>
        <taxon>Fungi</taxon>
        <taxon>Dikarya</taxon>
        <taxon>Ascomycota</taxon>
        <taxon>Pezizomycotina</taxon>
        <taxon>Dothideomycetes</taxon>
        <taxon>Pleosporomycetidae</taxon>
        <taxon>Pleosporales</taxon>
        <taxon>Pleosporineae</taxon>
        <taxon>Leptosphaeriaceae</taxon>
        <taxon>Plenodomus</taxon>
        <taxon>Plenodomus lingam/Leptosphaeria maculans species complex</taxon>
    </lineage>
</organism>
<proteinExistence type="predicted"/>